<dbReference type="RefSeq" id="WP_122078713.1">
    <property type="nucleotide sequence ID" value="NZ_RFFL01000015.1"/>
</dbReference>
<accession>A0ABX9UZ06</accession>
<dbReference type="SUPFAM" id="SSF56436">
    <property type="entry name" value="C-type lectin-like"/>
    <property type="match status" value="1"/>
</dbReference>
<dbReference type="EMBL" id="RFFL01000015">
    <property type="protein sequence ID" value="RMH98589.1"/>
    <property type="molecule type" value="Genomic_DNA"/>
</dbReference>
<dbReference type="InterPro" id="IPR051043">
    <property type="entry name" value="Sulfatase_Mod_Factor_Kinase"/>
</dbReference>
<organism evidence="2 3">
    <name type="scientific">Stutzerimonas nitrititolerans</name>
    <dbReference type="NCBI Taxonomy" id="2482751"/>
    <lineage>
        <taxon>Bacteria</taxon>
        <taxon>Pseudomonadati</taxon>
        <taxon>Pseudomonadota</taxon>
        <taxon>Gammaproteobacteria</taxon>
        <taxon>Pseudomonadales</taxon>
        <taxon>Pseudomonadaceae</taxon>
        <taxon>Stutzerimonas</taxon>
    </lineage>
</organism>
<comment type="caution">
    <text evidence="2">The sequence shown here is derived from an EMBL/GenBank/DDBJ whole genome shotgun (WGS) entry which is preliminary data.</text>
</comment>
<evidence type="ECO:0000313" key="3">
    <source>
        <dbReference type="Proteomes" id="UP000269134"/>
    </source>
</evidence>
<dbReference type="PANTHER" id="PTHR23150:SF19">
    <property type="entry name" value="FORMYLGLYCINE-GENERATING ENZYME"/>
    <property type="match status" value="1"/>
</dbReference>
<dbReference type="InterPro" id="IPR005532">
    <property type="entry name" value="SUMF_dom"/>
</dbReference>
<dbReference type="PANTHER" id="PTHR23150">
    <property type="entry name" value="SULFATASE MODIFYING FACTOR 1, 2"/>
    <property type="match status" value="1"/>
</dbReference>
<keyword evidence="3" id="KW-1185">Reference proteome</keyword>
<dbReference type="Proteomes" id="UP000269134">
    <property type="component" value="Unassembled WGS sequence"/>
</dbReference>
<dbReference type="Gene3D" id="3.90.1580.10">
    <property type="entry name" value="paralog of FGE (formylglycine-generating enzyme)"/>
    <property type="match status" value="1"/>
</dbReference>
<protein>
    <submittedName>
        <fullName evidence="2">Nitrate reductase</fullName>
    </submittedName>
</protein>
<dbReference type="PROSITE" id="PS51257">
    <property type="entry name" value="PROKAR_LIPOPROTEIN"/>
    <property type="match status" value="1"/>
</dbReference>
<feature type="domain" description="Sulfatase-modifying factor enzyme-like" evidence="1">
    <location>
        <begin position="27"/>
        <end position="240"/>
    </location>
</feature>
<evidence type="ECO:0000313" key="2">
    <source>
        <dbReference type="EMBL" id="RMH98589.1"/>
    </source>
</evidence>
<name>A0ABX9UZ06_9GAMM</name>
<dbReference type="InterPro" id="IPR042095">
    <property type="entry name" value="SUMF_sf"/>
</dbReference>
<dbReference type="GeneID" id="84610876"/>
<dbReference type="Pfam" id="PF03781">
    <property type="entry name" value="FGE-sulfatase"/>
    <property type="match status" value="1"/>
</dbReference>
<reference evidence="2 3" key="1">
    <citation type="submission" date="2018-10" db="EMBL/GenBank/DDBJ databases">
        <title>Pseudomonas sp. GL14 genome.</title>
        <authorList>
            <person name="Peng J."/>
            <person name="Liu Z.-P."/>
        </authorList>
    </citation>
    <scope>NUCLEOTIDE SEQUENCE [LARGE SCALE GENOMIC DNA]</scope>
    <source>
        <strain evidence="2 3">GL14</strain>
    </source>
</reference>
<proteinExistence type="predicted"/>
<dbReference type="InterPro" id="IPR016187">
    <property type="entry name" value="CTDL_fold"/>
</dbReference>
<gene>
    <name evidence="2" type="ORF">EA795_17705</name>
</gene>
<sequence length="242" mass="26496">MRRFVYLAAPLLLGLLTACDEQTLVEPELVTVPAGLARYHLPGTSEVHEERLEKFSIMRRQVSQAEYAACVDAGECPALETADEVSAQLPAVGLSWQDASAYAAWLSRRSGHHYRLPRHGEWILAAASAYIDEAPVTEDPRNPARRWLAEYAQRASRERLPEALKPFGGYGSNEHGLLDAGGNVWEWTDTCFSGSGGDFCNIRIAAGRHPSVLSDFERNPTSGACSVGLPPTHLGLRLVREG</sequence>
<evidence type="ECO:0000259" key="1">
    <source>
        <dbReference type="Pfam" id="PF03781"/>
    </source>
</evidence>